<dbReference type="AlphaFoldDB" id="A0A918LMR5"/>
<feature type="compositionally biased region" description="Basic and acidic residues" evidence="1">
    <location>
        <begin position="115"/>
        <end position="125"/>
    </location>
</feature>
<dbReference type="Pfam" id="PF17230">
    <property type="entry name" value="DUF5304"/>
    <property type="match status" value="1"/>
</dbReference>
<gene>
    <name evidence="2" type="ORF">GCM10014713_14460</name>
</gene>
<evidence type="ECO:0000256" key="1">
    <source>
        <dbReference type="SAM" id="MobiDB-lite"/>
    </source>
</evidence>
<feature type="compositionally biased region" description="Low complexity" evidence="1">
    <location>
        <begin position="146"/>
        <end position="159"/>
    </location>
</feature>
<dbReference type="Proteomes" id="UP000619486">
    <property type="component" value="Unassembled WGS sequence"/>
</dbReference>
<comment type="caution">
    <text evidence="2">The sequence shown here is derived from an EMBL/GenBank/DDBJ whole genome shotgun (WGS) entry which is preliminary data.</text>
</comment>
<dbReference type="RefSeq" id="WP_019885585.1">
    <property type="nucleotide sequence ID" value="NZ_BMQQ01000004.1"/>
</dbReference>
<reference evidence="2" key="2">
    <citation type="submission" date="2020-09" db="EMBL/GenBank/DDBJ databases">
        <authorList>
            <person name="Sun Q."/>
            <person name="Ohkuma M."/>
        </authorList>
    </citation>
    <scope>NUCLEOTIDE SEQUENCE</scope>
    <source>
        <strain evidence="2">JCM 3172</strain>
    </source>
</reference>
<dbReference type="InterPro" id="IPR035183">
    <property type="entry name" value="DUF5304"/>
</dbReference>
<feature type="region of interest" description="Disordered" evidence="1">
    <location>
        <begin position="115"/>
        <end position="176"/>
    </location>
</feature>
<name>A0A918LMR5_9ACTN</name>
<evidence type="ECO:0000313" key="2">
    <source>
        <dbReference type="EMBL" id="GGT22755.1"/>
    </source>
</evidence>
<sequence>MSDATERPAADSDAWAKACAEDLEAEKARRRAEQGGEPGSAADEFRKLFDAVADKVSSLKSPLFGMAAQGGVQQFVQQAKAVVEPVIERNPQVFDHLAAAGNELLAAYRSAVEGHERRWTREQTWSDRASAQDGPATEPGTEPDGPRGNPGSNPGSTPGTKKDDEGPATGEQIDLD</sequence>
<proteinExistence type="predicted"/>
<evidence type="ECO:0008006" key="4">
    <source>
        <dbReference type="Google" id="ProtNLM"/>
    </source>
</evidence>
<dbReference type="EMBL" id="BMQQ01000004">
    <property type="protein sequence ID" value="GGT22755.1"/>
    <property type="molecule type" value="Genomic_DNA"/>
</dbReference>
<evidence type="ECO:0000313" key="3">
    <source>
        <dbReference type="Proteomes" id="UP000619486"/>
    </source>
</evidence>
<accession>A0A918LMR5</accession>
<organism evidence="2 3">
    <name type="scientific">Streptomyces purpureus</name>
    <dbReference type="NCBI Taxonomy" id="1951"/>
    <lineage>
        <taxon>Bacteria</taxon>
        <taxon>Bacillati</taxon>
        <taxon>Actinomycetota</taxon>
        <taxon>Actinomycetes</taxon>
        <taxon>Kitasatosporales</taxon>
        <taxon>Streptomycetaceae</taxon>
        <taxon>Streptomyces</taxon>
    </lineage>
</organism>
<protein>
    <recommendedName>
        <fullName evidence="4">DUF5304 domain-containing protein</fullName>
    </recommendedName>
</protein>
<reference evidence="2" key="1">
    <citation type="journal article" date="2014" name="Int. J. Syst. Evol. Microbiol.">
        <title>Complete genome sequence of Corynebacterium casei LMG S-19264T (=DSM 44701T), isolated from a smear-ripened cheese.</title>
        <authorList>
            <consortium name="US DOE Joint Genome Institute (JGI-PGF)"/>
            <person name="Walter F."/>
            <person name="Albersmeier A."/>
            <person name="Kalinowski J."/>
            <person name="Ruckert C."/>
        </authorList>
    </citation>
    <scope>NUCLEOTIDE SEQUENCE</scope>
    <source>
        <strain evidence="2">JCM 3172</strain>
    </source>
</reference>
<keyword evidence="3" id="KW-1185">Reference proteome</keyword>